<protein>
    <recommendedName>
        <fullName evidence="5 14">Dol-P-Glc:Glc(2)Man(9)GlcNAc(2)-PP-Dol alpha-1,2-glucosyltransferase</fullName>
        <ecNumber evidence="4 14">2.4.1.256</ecNumber>
    </recommendedName>
</protein>
<sequence length="510" mass="57975">MGRLVVAAVVSLWVIPMSIAVNAIVPDPYMDEIFHIRQAQRYCSGDFKTWDPMITTPPGLYYLSLVLRASLFPGMWFAKGIQSFPELCSTAFLRSTNAVLAIVCSVLVYDLLISLWPSLSKKMATIYSIVISLYPLHWFFTFLYYTDVASLTAVLAMYLASLRRHFFVSAMLGAFATVLRQTNVVWVVFVAACGAISFVEHLCMKDQVNLVEQNQKIEKKNVASEKKEIAVAPTLRKRKINAPMKSCQFPNTSAVDGHPVNDSGLINETVDVVFMLWCLKWNVLFTFWPYALILLAFAAFVVLNGGIVLGAKEAHLVSPHFAQLWYFGLAAAAALAPAHFTLGQGSTLYQSLRRNKISNTVKLLVSLVMGLISVHFFSIVHPYLLADNRHYTFYIWRKVIQAHWLMKYLLVPVYIYSWLSIISALGRNRRKVWVSLFCLACAAVLIPAPLVEFRYYTIPLYLLILNTRIGNMQWMTIGVLYLSVNIITMFIFLLKPFHWDNELGIQRFIW</sequence>
<comment type="pathway">
    <text evidence="2">Protein modification; protein glycosylation.</text>
</comment>
<evidence type="ECO:0000313" key="16">
    <source>
        <dbReference type="EMBL" id="KAG0496114.1"/>
    </source>
</evidence>
<dbReference type="InterPro" id="IPR016900">
    <property type="entry name" value="Alg10"/>
</dbReference>
<dbReference type="OrthoDB" id="74835at2759"/>
<evidence type="ECO:0000256" key="5">
    <source>
        <dbReference type="ARBA" id="ARBA00018512"/>
    </source>
</evidence>
<feature type="transmembrane region" description="Helical" evidence="14">
    <location>
        <begin position="363"/>
        <end position="384"/>
    </location>
</feature>
<proteinExistence type="inferred from homology"/>
<dbReference type="Pfam" id="PF04922">
    <property type="entry name" value="DIE2_ALG10"/>
    <property type="match status" value="1"/>
</dbReference>
<evidence type="ECO:0000256" key="13">
    <source>
        <dbReference type="ARBA" id="ARBA00048064"/>
    </source>
</evidence>
<evidence type="ECO:0000256" key="2">
    <source>
        <dbReference type="ARBA" id="ARBA00004922"/>
    </source>
</evidence>
<feature type="transmembrane region" description="Helical" evidence="14">
    <location>
        <begin position="283"/>
        <end position="303"/>
    </location>
</feature>
<evidence type="ECO:0000256" key="4">
    <source>
        <dbReference type="ARBA" id="ARBA00011967"/>
    </source>
</evidence>
<gene>
    <name evidence="16" type="ORF">HPP92_000805</name>
</gene>
<feature type="transmembrane region" description="Helical" evidence="14">
    <location>
        <begin position="98"/>
        <end position="119"/>
    </location>
</feature>
<dbReference type="PIRSF" id="PIRSF028810">
    <property type="entry name" value="Alpha1_2_glucosyltferase_Alg10"/>
    <property type="match status" value="1"/>
</dbReference>
<feature type="signal peptide" evidence="15">
    <location>
        <begin position="1"/>
        <end position="20"/>
    </location>
</feature>
<comment type="catalytic activity">
    <reaction evidence="13">
        <text>an alpha-D-Glc-(1-&gt;3)-alpha-D-Glc-(1-&gt;3)-alpha-D-Man-(1-&gt;2)-alpha-D-Man-(1-&gt;2)-alpha-D-Man-(1-&gt;3)-[alpha-D-Man-(1-&gt;2)-alpha-D-Man-(1-&gt;3)-[alpha-D-Man-(1-&gt;2)-alpha-D-Man-(1-&gt;6)]-alpha-D-Man-(1-&gt;6)]-beta-D-Man-(1-&gt;4)-beta-D-GlcNAc-(1-&gt;4)-alpha-D-GlcNAc-diphospho-di-trans,poly-cis-dolichol + a di-trans,poly-cis-dolichyl beta-D-glucosyl phosphate = a alpha-D-Glc-(1-&gt;2)-alpha-D-Glc-(1-&gt;3)-alpha-D-Glc-(1-&gt;3)-alpha-D-Man-(1-&gt;2)-alpha-D-Man-(1-&gt;2)-alpha-D-Man-(1-&gt;3)-[alpha-D-Man-(1-&gt;2)-alpha-D-Man-(1-&gt;3)-[alpha-D-Man-(1-&gt;2)-alpha-D-Man-(1-&gt;6)]-alpha-D-Man-(1-&gt;6)]-beta-D-Man-(1-&gt;4)-beta-D-GlcNAc-(1-&gt;4)-alpha-D-GlcNAc-diphospho-di-trans,poly-cis-dolichol + a di-trans,poly-cis-dolichyl phosphate + H(+)</text>
        <dbReference type="Rhea" id="RHEA:29543"/>
        <dbReference type="Rhea" id="RHEA-COMP:19498"/>
        <dbReference type="Rhea" id="RHEA-COMP:19502"/>
        <dbReference type="Rhea" id="RHEA-COMP:19512"/>
        <dbReference type="Rhea" id="RHEA-COMP:19522"/>
        <dbReference type="ChEBI" id="CHEBI:15378"/>
        <dbReference type="ChEBI" id="CHEBI:57525"/>
        <dbReference type="ChEBI" id="CHEBI:57683"/>
        <dbReference type="ChEBI" id="CHEBI:132522"/>
        <dbReference type="ChEBI" id="CHEBI:132523"/>
        <dbReference type="EC" id="2.4.1.256"/>
    </reaction>
    <physiologicalReaction direction="left-to-right" evidence="13">
        <dbReference type="Rhea" id="RHEA:29544"/>
    </physiologicalReaction>
</comment>
<evidence type="ECO:0000256" key="10">
    <source>
        <dbReference type="ARBA" id="ARBA00022989"/>
    </source>
</evidence>
<dbReference type="PANTHER" id="PTHR12989">
    <property type="entry name" value="ALPHA-1,2-GLUCOSYLTRANSFERASE ALG10"/>
    <property type="match status" value="1"/>
</dbReference>
<keyword evidence="7" id="KW-0808">Transferase</keyword>
<feature type="transmembrane region" description="Helical" evidence="14">
    <location>
        <begin position="184"/>
        <end position="203"/>
    </location>
</feature>
<evidence type="ECO:0000256" key="9">
    <source>
        <dbReference type="ARBA" id="ARBA00022824"/>
    </source>
</evidence>
<evidence type="ECO:0000256" key="14">
    <source>
        <dbReference type="PIRNR" id="PIRNR028810"/>
    </source>
</evidence>
<evidence type="ECO:0000256" key="11">
    <source>
        <dbReference type="ARBA" id="ARBA00023136"/>
    </source>
</evidence>
<keyword evidence="11 14" id="KW-0472">Membrane</keyword>
<comment type="similarity">
    <text evidence="3 14">Belongs to the ALG10 glucosyltransferase family.</text>
</comment>
<dbReference type="Proteomes" id="UP000636800">
    <property type="component" value="Chromosome 1"/>
</dbReference>
<evidence type="ECO:0000256" key="7">
    <source>
        <dbReference type="ARBA" id="ARBA00022679"/>
    </source>
</evidence>
<evidence type="ECO:0000256" key="15">
    <source>
        <dbReference type="SAM" id="SignalP"/>
    </source>
</evidence>
<dbReference type="GO" id="GO:0006488">
    <property type="term" value="P:dolichol-linked oligosaccharide biosynthetic process"/>
    <property type="evidence" value="ECO:0007669"/>
    <property type="project" value="UniProtKB-UniRule"/>
</dbReference>
<evidence type="ECO:0000256" key="8">
    <source>
        <dbReference type="ARBA" id="ARBA00022692"/>
    </source>
</evidence>
<dbReference type="EC" id="2.4.1.256" evidence="4 14"/>
<dbReference type="PANTHER" id="PTHR12989:SF10">
    <property type="entry name" value="DOL-P-GLC:GLC(2)MAN(9)GLCNAC(2)-PP-DOL ALPHA-1,2-GLUCOSYLTRANSFERASE-RELATED"/>
    <property type="match status" value="1"/>
</dbReference>
<feature type="transmembrane region" description="Helical" evidence="14">
    <location>
        <begin position="323"/>
        <end position="342"/>
    </location>
</feature>
<feature type="chain" id="PRO_5032965477" description="Dol-P-Glc:Glc(2)Man(9)GlcNAc(2)-PP-Dol alpha-1,2-glucosyltransferase" evidence="15">
    <location>
        <begin position="21"/>
        <end position="510"/>
    </location>
</feature>
<reference evidence="16 17" key="1">
    <citation type="journal article" date="2020" name="Nat. Food">
        <title>A phased Vanilla planifolia genome enables genetic improvement of flavour and production.</title>
        <authorList>
            <person name="Hasing T."/>
            <person name="Tang H."/>
            <person name="Brym M."/>
            <person name="Khazi F."/>
            <person name="Huang T."/>
            <person name="Chambers A.H."/>
        </authorList>
    </citation>
    <scope>NUCLEOTIDE SEQUENCE [LARGE SCALE GENOMIC DNA]</scope>
    <source>
        <tissue evidence="16">Leaf</tissue>
    </source>
</reference>
<comment type="caution">
    <text evidence="16">The sequence shown here is derived from an EMBL/GenBank/DDBJ whole genome shotgun (WGS) entry which is preliminary data.</text>
</comment>
<keyword evidence="17" id="KW-1185">Reference proteome</keyword>
<feature type="transmembrane region" description="Helical" evidence="14">
    <location>
        <begin position="404"/>
        <end position="425"/>
    </location>
</feature>
<name>A0A835RQK6_VANPL</name>
<dbReference type="EMBL" id="JADCNL010000001">
    <property type="protein sequence ID" value="KAG0496114.1"/>
    <property type="molecule type" value="Genomic_DNA"/>
</dbReference>
<accession>A0A835RQK6</accession>
<evidence type="ECO:0000256" key="3">
    <source>
        <dbReference type="ARBA" id="ARBA00010600"/>
    </source>
</evidence>
<dbReference type="AlphaFoldDB" id="A0A835RQK6"/>
<evidence type="ECO:0000256" key="1">
    <source>
        <dbReference type="ARBA" id="ARBA00004477"/>
    </source>
</evidence>
<comment type="caution">
    <text evidence="14">Lacks conserved residue(s) required for the propagation of feature annotation.</text>
</comment>
<evidence type="ECO:0000313" key="17">
    <source>
        <dbReference type="Proteomes" id="UP000636800"/>
    </source>
</evidence>
<keyword evidence="10 14" id="KW-1133">Transmembrane helix</keyword>
<keyword evidence="9" id="KW-0256">Endoplasmic reticulum</keyword>
<feature type="transmembrane region" description="Helical" evidence="14">
    <location>
        <begin position="471"/>
        <end position="494"/>
    </location>
</feature>
<dbReference type="GO" id="GO:0005789">
    <property type="term" value="C:endoplasmic reticulum membrane"/>
    <property type="evidence" value="ECO:0007669"/>
    <property type="project" value="UniProtKB-SubCell"/>
</dbReference>
<keyword evidence="8 14" id="KW-0812">Transmembrane</keyword>
<keyword evidence="6 14" id="KW-0328">Glycosyltransferase</keyword>
<evidence type="ECO:0000256" key="12">
    <source>
        <dbReference type="ARBA" id="ARBA00044727"/>
    </source>
</evidence>
<organism evidence="16 17">
    <name type="scientific">Vanilla planifolia</name>
    <name type="common">Vanilla</name>
    <dbReference type="NCBI Taxonomy" id="51239"/>
    <lineage>
        <taxon>Eukaryota</taxon>
        <taxon>Viridiplantae</taxon>
        <taxon>Streptophyta</taxon>
        <taxon>Embryophyta</taxon>
        <taxon>Tracheophyta</taxon>
        <taxon>Spermatophyta</taxon>
        <taxon>Magnoliopsida</taxon>
        <taxon>Liliopsida</taxon>
        <taxon>Asparagales</taxon>
        <taxon>Orchidaceae</taxon>
        <taxon>Vanilloideae</taxon>
        <taxon>Vanilleae</taxon>
        <taxon>Vanilla</taxon>
    </lineage>
</organism>
<keyword evidence="15" id="KW-0732">Signal</keyword>
<feature type="transmembrane region" description="Helical" evidence="14">
    <location>
        <begin position="59"/>
        <end position="78"/>
    </location>
</feature>
<dbReference type="GO" id="GO:0106073">
    <property type="term" value="F:dolichyl pyrophosphate Glc2Man9GlcNAc2 alpha-1,2-glucosyltransferase activity"/>
    <property type="evidence" value="ECO:0007669"/>
    <property type="project" value="UniProtKB-UniRule"/>
</dbReference>
<comment type="function">
    <text evidence="12">Dol-P-Glc:Glc(2)Man(9)GlcNAc(2)-PP-Dol alpha-1,2-glucosyltransferase that operates in the biosynthetic pathway of dolichol-linked oligosaccharides, the glycan precursors employed in protein asparagine (N)-glycosylation. The assembly of dolichol-linked oligosaccharides begins on the cytosolic side of the endoplasmic reticulum membrane and finishes in its lumen. The sequential addition of sugars to dolichol pyrophosphate produces dolichol-linked oligosaccharides containing fourteen sugars, including two GlcNAcs, nine mannoses and three glucoses. Once assembled, the oligosaccharide is transferred from the lipid to nascent proteins by oligosaccharyltransferases. In the lumen of the endoplasmic reticulum, adds the third and last glucose residue from dolichyl phosphate glucose (Dol-P-Glc) onto the lipid-linked oligosaccharide intermediate Glc(2)Man(9)GlcNAc(2)-PP-Dol to produce Glc(3)Man(9)GlcNAc(2)-PP-Dol.</text>
</comment>
<evidence type="ECO:0000256" key="6">
    <source>
        <dbReference type="ARBA" id="ARBA00022676"/>
    </source>
</evidence>
<comment type="subcellular location">
    <subcellularLocation>
        <location evidence="1">Endoplasmic reticulum membrane</location>
        <topology evidence="1">Multi-pass membrane protein</topology>
    </subcellularLocation>
</comment>
<feature type="transmembrane region" description="Helical" evidence="14">
    <location>
        <begin position="432"/>
        <end position="451"/>
    </location>
</feature>